<dbReference type="InterPro" id="IPR044878">
    <property type="entry name" value="UbiA_sf"/>
</dbReference>
<reference evidence="15 16" key="1">
    <citation type="journal article" date="2017" name="Nat. Commun.">
        <title>In situ click chemistry generation of cyclooxygenase-2 inhibitors.</title>
        <authorList>
            <person name="Bhardwaj A."/>
            <person name="Kaur J."/>
            <person name="Wuest M."/>
            <person name="Wuest F."/>
        </authorList>
    </citation>
    <scope>NUCLEOTIDE SEQUENCE [LARGE SCALE GENOMIC DNA]</scope>
    <source>
        <strain evidence="15">S2_018_000_R2_106</strain>
    </source>
</reference>
<evidence type="ECO:0000256" key="6">
    <source>
        <dbReference type="ARBA" id="ARBA00022692"/>
    </source>
</evidence>
<evidence type="ECO:0000256" key="13">
    <source>
        <dbReference type="ARBA" id="ARBA00047690"/>
    </source>
</evidence>
<feature type="transmembrane region" description="Helical" evidence="14">
    <location>
        <begin position="274"/>
        <end position="295"/>
    </location>
</feature>
<evidence type="ECO:0000313" key="16">
    <source>
        <dbReference type="Proteomes" id="UP000320948"/>
    </source>
</evidence>
<feature type="transmembrane region" description="Helical" evidence="14">
    <location>
        <begin position="49"/>
        <end position="70"/>
    </location>
</feature>
<keyword evidence="8 14" id="KW-0350">Heme biosynthesis</keyword>
<evidence type="ECO:0000256" key="4">
    <source>
        <dbReference type="ARBA" id="ARBA00022475"/>
    </source>
</evidence>
<dbReference type="UniPathway" id="UPA00834">
    <property type="reaction ID" value="UER00712"/>
</dbReference>
<feature type="transmembrane region" description="Helical" evidence="14">
    <location>
        <begin position="217"/>
        <end position="236"/>
    </location>
</feature>
<comment type="subcellular location">
    <subcellularLocation>
        <location evidence="1 14">Cell membrane</location>
        <topology evidence="1 14">Multi-pass membrane protein</topology>
    </subcellularLocation>
</comment>
<dbReference type="GO" id="GO:0008495">
    <property type="term" value="F:protoheme IX farnesyltransferase activity"/>
    <property type="evidence" value="ECO:0007669"/>
    <property type="project" value="UniProtKB-UniRule"/>
</dbReference>
<evidence type="ECO:0000313" key="15">
    <source>
        <dbReference type="EMBL" id="TKW60336.1"/>
    </source>
</evidence>
<comment type="pathway">
    <text evidence="2 14">Porphyrin-containing compound metabolism; heme O biosynthesis; heme O from protoheme: step 1/1.</text>
</comment>
<name>A0A6N4R311_BLAVI</name>
<feature type="transmembrane region" description="Helical" evidence="14">
    <location>
        <begin position="144"/>
        <end position="163"/>
    </location>
</feature>
<protein>
    <recommendedName>
        <fullName evidence="11 14">Protoheme IX farnesyltransferase</fullName>
        <ecNumber evidence="3 14">2.5.1.141</ecNumber>
    </recommendedName>
    <alternativeName>
        <fullName evidence="12 14">Heme B farnesyltransferase</fullName>
    </alternativeName>
    <alternativeName>
        <fullName evidence="10 14">Heme O synthase</fullName>
    </alternativeName>
</protein>
<keyword evidence="4 14" id="KW-1003">Cell membrane</keyword>
<gene>
    <name evidence="14" type="primary">ctaB</name>
    <name evidence="15" type="ORF">DI628_08870</name>
</gene>
<comment type="function">
    <text evidence="14">Converts heme B (protoheme IX) to heme O by substitution of the vinyl group on carbon 2 of heme B porphyrin ring with a hydroxyethyl farnesyl side group.</text>
</comment>
<feature type="transmembrane region" description="Helical" evidence="14">
    <location>
        <begin position="242"/>
        <end position="262"/>
    </location>
</feature>
<dbReference type="HAMAP" id="MF_00154">
    <property type="entry name" value="CyoE_CtaB"/>
    <property type="match status" value="1"/>
</dbReference>
<dbReference type="EC" id="2.5.1.141" evidence="3 14"/>
<comment type="similarity">
    <text evidence="14">Belongs to the UbiA prenyltransferase family. Protoheme IX farnesyltransferase subfamily.</text>
</comment>
<proteinExistence type="inferred from homology"/>
<comment type="miscellaneous">
    <text evidence="14">Carbon 2 of the heme B porphyrin ring is defined according to the Fischer nomenclature.</text>
</comment>
<comment type="caution">
    <text evidence="15">The sequence shown here is derived from an EMBL/GenBank/DDBJ whole genome shotgun (WGS) entry which is preliminary data.</text>
</comment>
<evidence type="ECO:0000256" key="2">
    <source>
        <dbReference type="ARBA" id="ARBA00004919"/>
    </source>
</evidence>
<evidence type="ECO:0000256" key="12">
    <source>
        <dbReference type="ARBA" id="ARBA00042475"/>
    </source>
</evidence>
<accession>A0A6N4R311</accession>
<keyword evidence="6 14" id="KW-0812">Transmembrane</keyword>
<evidence type="ECO:0000256" key="7">
    <source>
        <dbReference type="ARBA" id="ARBA00022989"/>
    </source>
</evidence>
<dbReference type="PANTHER" id="PTHR43448">
    <property type="entry name" value="PROTOHEME IX FARNESYLTRANSFERASE, MITOCHONDRIAL"/>
    <property type="match status" value="1"/>
</dbReference>
<evidence type="ECO:0000256" key="9">
    <source>
        <dbReference type="ARBA" id="ARBA00023136"/>
    </source>
</evidence>
<keyword evidence="9 14" id="KW-0472">Membrane</keyword>
<dbReference type="EMBL" id="VAFM01000003">
    <property type="protein sequence ID" value="TKW60336.1"/>
    <property type="molecule type" value="Genomic_DNA"/>
</dbReference>
<dbReference type="GO" id="GO:0005886">
    <property type="term" value="C:plasma membrane"/>
    <property type="evidence" value="ECO:0007669"/>
    <property type="project" value="UniProtKB-SubCell"/>
</dbReference>
<dbReference type="PROSITE" id="PS00943">
    <property type="entry name" value="UBIA"/>
    <property type="match status" value="1"/>
</dbReference>
<evidence type="ECO:0000256" key="11">
    <source>
        <dbReference type="ARBA" id="ARBA00040810"/>
    </source>
</evidence>
<dbReference type="Proteomes" id="UP000320948">
    <property type="component" value="Unassembled WGS sequence"/>
</dbReference>
<dbReference type="GO" id="GO:0048034">
    <property type="term" value="P:heme O biosynthetic process"/>
    <property type="evidence" value="ECO:0007669"/>
    <property type="project" value="UniProtKB-UniRule"/>
</dbReference>
<dbReference type="CDD" id="cd13957">
    <property type="entry name" value="PT_UbiA_Cox10"/>
    <property type="match status" value="1"/>
</dbReference>
<feature type="transmembrane region" description="Helical" evidence="14">
    <location>
        <begin position="91"/>
        <end position="114"/>
    </location>
</feature>
<feature type="transmembrane region" description="Helical" evidence="14">
    <location>
        <begin position="120"/>
        <end position="137"/>
    </location>
</feature>
<evidence type="ECO:0000256" key="3">
    <source>
        <dbReference type="ARBA" id="ARBA00012292"/>
    </source>
</evidence>
<dbReference type="Pfam" id="PF01040">
    <property type="entry name" value="UbiA"/>
    <property type="match status" value="1"/>
</dbReference>
<evidence type="ECO:0000256" key="8">
    <source>
        <dbReference type="ARBA" id="ARBA00023133"/>
    </source>
</evidence>
<evidence type="ECO:0000256" key="10">
    <source>
        <dbReference type="ARBA" id="ARBA00030253"/>
    </source>
</evidence>
<evidence type="ECO:0000256" key="14">
    <source>
        <dbReference type="HAMAP-Rule" id="MF_00154"/>
    </source>
</evidence>
<keyword evidence="7 14" id="KW-1133">Transmembrane helix</keyword>
<evidence type="ECO:0000256" key="5">
    <source>
        <dbReference type="ARBA" id="ARBA00022679"/>
    </source>
</evidence>
<dbReference type="PANTHER" id="PTHR43448:SF7">
    <property type="entry name" value="4-HYDROXYBENZOATE SOLANESYLTRANSFERASE"/>
    <property type="match status" value="1"/>
</dbReference>
<dbReference type="InterPro" id="IPR000537">
    <property type="entry name" value="UbiA_prenyltransferase"/>
</dbReference>
<evidence type="ECO:0000256" key="1">
    <source>
        <dbReference type="ARBA" id="ARBA00004651"/>
    </source>
</evidence>
<sequence>MAALSLRLNDFVTLVKPRIILLLTITCVCGALVAVKGNLNLLWHSLPLIGWGTLGLILSASGANSVNMWYDRDIDPLMKRTQNRPIPAGRLQPCTVLIYGISLILLGTLCAAMANVLAAAMALSGALFYVFIYTMLLKRHTVQNIVIGGAAGAFPPLVGWAAVQNDITSPLPWLMFAIIFLWTPPHFWALALMANADYTRAHIPMYPVVHGEPATRLAIVRYLTILIPATLLGGLFAPLGWLYTAAAIGLGAWWFMSAWTLLHSPQLTSENRKPAQIVFTRSLSYLAFLFLAMVIDSFL</sequence>
<dbReference type="Gene3D" id="1.10.357.140">
    <property type="entry name" value="UbiA prenyltransferase"/>
    <property type="match status" value="1"/>
</dbReference>
<dbReference type="AlphaFoldDB" id="A0A6N4R311"/>
<comment type="catalytic activity">
    <reaction evidence="13 14">
        <text>heme b + (2E,6E)-farnesyl diphosphate + H2O = Fe(II)-heme o + diphosphate</text>
        <dbReference type="Rhea" id="RHEA:28070"/>
        <dbReference type="ChEBI" id="CHEBI:15377"/>
        <dbReference type="ChEBI" id="CHEBI:33019"/>
        <dbReference type="ChEBI" id="CHEBI:60344"/>
        <dbReference type="ChEBI" id="CHEBI:60530"/>
        <dbReference type="ChEBI" id="CHEBI:175763"/>
        <dbReference type="EC" id="2.5.1.141"/>
    </reaction>
</comment>
<dbReference type="InterPro" id="IPR030470">
    <property type="entry name" value="UbiA_prenylTrfase_CS"/>
</dbReference>
<organism evidence="15 16">
    <name type="scientific">Blastochloris viridis</name>
    <name type="common">Rhodopseudomonas viridis</name>
    <dbReference type="NCBI Taxonomy" id="1079"/>
    <lineage>
        <taxon>Bacteria</taxon>
        <taxon>Pseudomonadati</taxon>
        <taxon>Pseudomonadota</taxon>
        <taxon>Alphaproteobacteria</taxon>
        <taxon>Hyphomicrobiales</taxon>
        <taxon>Blastochloridaceae</taxon>
        <taxon>Blastochloris</taxon>
    </lineage>
</organism>
<dbReference type="InterPro" id="IPR006369">
    <property type="entry name" value="Protohaem_IX_farnesylTrfase"/>
</dbReference>
<dbReference type="NCBIfam" id="TIGR01473">
    <property type="entry name" value="cyoE_ctaB"/>
    <property type="match status" value="1"/>
</dbReference>
<feature type="transmembrane region" description="Helical" evidence="14">
    <location>
        <begin position="175"/>
        <end position="196"/>
    </location>
</feature>
<keyword evidence="5 14" id="KW-0808">Transferase</keyword>
<dbReference type="NCBIfam" id="NF003349">
    <property type="entry name" value="PRK04375.1-2"/>
    <property type="match status" value="1"/>
</dbReference>
<feature type="transmembrane region" description="Helical" evidence="14">
    <location>
        <begin position="20"/>
        <end position="43"/>
    </location>
</feature>